<proteinExistence type="predicted"/>
<reference evidence="2 3" key="1">
    <citation type="submission" date="2019-02" db="EMBL/GenBank/DDBJ databases">
        <title>Deep-cultivation of Planctomycetes and their phenomic and genomic characterization uncovers novel biology.</title>
        <authorList>
            <person name="Wiegand S."/>
            <person name="Jogler M."/>
            <person name="Boedeker C."/>
            <person name="Pinto D."/>
            <person name="Vollmers J."/>
            <person name="Rivas-Marin E."/>
            <person name="Kohn T."/>
            <person name="Peeters S.H."/>
            <person name="Heuer A."/>
            <person name="Rast P."/>
            <person name="Oberbeckmann S."/>
            <person name="Bunk B."/>
            <person name="Jeske O."/>
            <person name="Meyerdierks A."/>
            <person name="Storesund J.E."/>
            <person name="Kallscheuer N."/>
            <person name="Luecker S."/>
            <person name="Lage O.M."/>
            <person name="Pohl T."/>
            <person name="Merkel B.J."/>
            <person name="Hornburger P."/>
            <person name="Mueller R.-W."/>
            <person name="Bruemmer F."/>
            <person name="Labrenz M."/>
            <person name="Spormann A.M."/>
            <person name="Op den Camp H."/>
            <person name="Overmann J."/>
            <person name="Amann R."/>
            <person name="Jetten M.S.M."/>
            <person name="Mascher T."/>
            <person name="Medema M.H."/>
            <person name="Devos D.P."/>
            <person name="Kaster A.-K."/>
            <person name="Ovreas L."/>
            <person name="Rohde M."/>
            <person name="Galperin M.Y."/>
            <person name="Jogler C."/>
        </authorList>
    </citation>
    <scope>NUCLEOTIDE SEQUENCE [LARGE SCALE GENOMIC DNA]</scope>
    <source>
        <strain evidence="2 3">Pan265</strain>
    </source>
</reference>
<keyword evidence="3" id="KW-1185">Reference proteome</keyword>
<evidence type="ECO:0000313" key="2">
    <source>
        <dbReference type="EMBL" id="QDU71085.1"/>
    </source>
</evidence>
<accession>A0A518BVT0</accession>
<feature type="transmembrane region" description="Helical" evidence="1">
    <location>
        <begin position="21"/>
        <end position="38"/>
    </location>
</feature>
<dbReference type="Proteomes" id="UP000320386">
    <property type="component" value="Chromosome"/>
</dbReference>
<dbReference type="AlphaFoldDB" id="A0A518BVT0"/>
<organism evidence="2 3">
    <name type="scientific">Mucisphaera calidilacus</name>
    <dbReference type="NCBI Taxonomy" id="2527982"/>
    <lineage>
        <taxon>Bacteria</taxon>
        <taxon>Pseudomonadati</taxon>
        <taxon>Planctomycetota</taxon>
        <taxon>Phycisphaerae</taxon>
        <taxon>Phycisphaerales</taxon>
        <taxon>Phycisphaeraceae</taxon>
        <taxon>Mucisphaera</taxon>
    </lineage>
</organism>
<name>A0A518BVT0_9BACT</name>
<keyword evidence="1" id="KW-0472">Membrane</keyword>
<keyword evidence="1" id="KW-1133">Transmembrane helix</keyword>
<dbReference type="KEGG" id="mcad:Pan265_09310"/>
<dbReference type="EMBL" id="CP036280">
    <property type="protein sequence ID" value="QDU71085.1"/>
    <property type="molecule type" value="Genomic_DNA"/>
</dbReference>
<evidence type="ECO:0000313" key="3">
    <source>
        <dbReference type="Proteomes" id="UP000320386"/>
    </source>
</evidence>
<gene>
    <name evidence="2" type="ORF">Pan265_09310</name>
</gene>
<protein>
    <submittedName>
        <fullName evidence="2">Uncharacterized protein</fullName>
    </submittedName>
</protein>
<evidence type="ECO:0000256" key="1">
    <source>
        <dbReference type="SAM" id="Phobius"/>
    </source>
</evidence>
<keyword evidence="1" id="KW-0812">Transmembrane</keyword>
<sequence length="41" mass="4423">MRIPGESNSHRHERVAPTLNHALIALVTLLCTTASVVAQQS</sequence>